<comment type="caution">
    <text evidence="2">The sequence shown here is derived from an EMBL/GenBank/DDBJ whole genome shotgun (WGS) entry which is preliminary data.</text>
</comment>
<keyword evidence="3" id="KW-1185">Reference proteome</keyword>
<name>A0A8J2YPD7_9BACL</name>
<evidence type="ECO:0000313" key="2">
    <source>
        <dbReference type="EMBL" id="GGE56842.1"/>
    </source>
</evidence>
<sequence length="84" mass="9552">MGDLLTIHFGVYVALAFVLYAIRKALKLPKRYLPILSIGLGLLFSWLEGWEITFETTLRGIEYALYGIGTIETVKAIFIKEDEK</sequence>
<reference evidence="2" key="1">
    <citation type="journal article" date="2014" name="Int. J. Syst. Evol. Microbiol.">
        <title>Complete genome sequence of Corynebacterium casei LMG S-19264T (=DSM 44701T), isolated from a smear-ripened cheese.</title>
        <authorList>
            <consortium name="US DOE Joint Genome Institute (JGI-PGF)"/>
            <person name="Walter F."/>
            <person name="Albersmeier A."/>
            <person name="Kalinowski J."/>
            <person name="Ruckert C."/>
        </authorList>
    </citation>
    <scope>NUCLEOTIDE SEQUENCE</scope>
    <source>
        <strain evidence="2">CGMCC 1.15371</strain>
    </source>
</reference>
<dbReference type="AlphaFoldDB" id="A0A8J2YPD7"/>
<evidence type="ECO:0000313" key="3">
    <source>
        <dbReference type="Proteomes" id="UP000628775"/>
    </source>
</evidence>
<keyword evidence="1" id="KW-0812">Transmembrane</keyword>
<feature type="transmembrane region" description="Helical" evidence="1">
    <location>
        <begin position="6"/>
        <end position="22"/>
    </location>
</feature>
<keyword evidence="1" id="KW-0472">Membrane</keyword>
<dbReference type="EMBL" id="BMIR01000039">
    <property type="protein sequence ID" value="GGE56842.1"/>
    <property type="molecule type" value="Genomic_DNA"/>
</dbReference>
<proteinExistence type="predicted"/>
<organism evidence="2 3">
    <name type="scientific">Pullulanibacillus camelliae</name>
    <dbReference type="NCBI Taxonomy" id="1707096"/>
    <lineage>
        <taxon>Bacteria</taxon>
        <taxon>Bacillati</taxon>
        <taxon>Bacillota</taxon>
        <taxon>Bacilli</taxon>
        <taxon>Bacillales</taxon>
        <taxon>Sporolactobacillaceae</taxon>
        <taxon>Pullulanibacillus</taxon>
    </lineage>
</organism>
<dbReference type="Proteomes" id="UP000628775">
    <property type="component" value="Unassembled WGS sequence"/>
</dbReference>
<accession>A0A8J2YPD7</accession>
<dbReference type="RefSeq" id="WP_188699024.1">
    <property type="nucleotide sequence ID" value="NZ_BMIR01000039.1"/>
</dbReference>
<protein>
    <recommendedName>
        <fullName evidence="4">Holin</fullName>
    </recommendedName>
</protein>
<reference evidence="2" key="2">
    <citation type="submission" date="2020-09" db="EMBL/GenBank/DDBJ databases">
        <authorList>
            <person name="Sun Q."/>
            <person name="Zhou Y."/>
        </authorList>
    </citation>
    <scope>NUCLEOTIDE SEQUENCE</scope>
    <source>
        <strain evidence="2">CGMCC 1.15371</strain>
    </source>
</reference>
<evidence type="ECO:0000256" key="1">
    <source>
        <dbReference type="SAM" id="Phobius"/>
    </source>
</evidence>
<keyword evidence="1" id="KW-1133">Transmembrane helix</keyword>
<gene>
    <name evidence="2" type="ORF">GCM10011391_39680</name>
</gene>
<evidence type="ECO:0008006" key="4">
    <source>
        <dbReference type="Google" id="ProtNLM"/>
    </source>
</evidence>